<dbReference type="PROSITE" id="PS51186">
    <property type="entry name" value="GNAT"/>
    <property type="match status" value="1"/>
</dbReference>
<dbReference type="EMBL" id="BAAABU010000027">
    <property type="protein sequence ID" value="GAA0258152.1"/>
    <property type="molecule type" value="Genomic_DNA"/>
</dbReference>
<dbReference type="RefSeq" id="WP_343938913.1">
    <property type="nucleotide sequence ID" value="NZ_BAAABU010000027.1"/>
</dbReference>
<evidence type="ECO:0000259" key="1">
    <source>
        <dbReference type="PROSITE" id="PS51186"/>
    </source>
</evidence>
<dbReference type="CDD" id="cd04301">
    <property type="entry name" value="NAT_SF"/>
    <property type="match status" value="1"/>
</dbReference>
<evidence type="ECO:0000313" key="3">
    <source>
        <dbReference type="Proteomes" id="UP001500416"/>
    </source>
</evidence>
<comment type="caution">
    <text evidence="2">The sequence shown here is derived from an EMBL/GenBank/DDBJ whole genome shotgun (WGS) entry which is preliminary data.</text>
</comment>
<proteinExistence type="predicted"/>
<dbReference type="InterPro" id="IPR000182">
    <property type="entry name" value="GNAT_dom"/>
</dbReference>
<gene>
    <name evidence="2" type="ORF">GCM10010492_68870</name>
</gene>
<reference evidence="2 3" key="1">
    <citation type="journal article" date="2019" name="Int. J. Syst. Evol. Microbiol.">
        <title>The Global Catalogue of Microorganisms (GCM) 10K type strain sequencing project: providing services to taxonomists for standard genome sequencing and annotation.</title>
        <authorList>
            <consortium name="The Broad Institute Genomics Platform"/>
            <consortium name="The Broad Institute Genome Sequencing Center for Infectious Disease"/>
            <person name="Wu L."/>
            <person name="Ma J."/>
        </authorList>
    </citation>
    <scope>NUCLEOTIDE SEQUENCE [LARGE SCALE GENOMIC DNA]</scope>
    <source>
        <strain evidence="2 3">JCM 3380</strain>
    </source>
</reference>
<dbReference type="Gene3D" id="3.40.630.30">
    <property type="match status" value="1"/>
</dbReference>
<name>A0ABN0UQP6_9PSEU</name>
<dbReference type="Pfam" id="PF00583">
    <property type="entry name" value="Acetyltransf_1"/>
    <property type="match status" value="1"/>
</dbReference>
<sequence length="246" mass="26320">MLRHIQSALREAVRDDATRVGPFLVRFDADSDNVYSNYAVPEADAEPTDADVAALVALFRAKDRVPRLEYVRPVPALDVALERAGFTVEREYPVMAVEPGDLRVPDVPDGVELVEPGTDDELVAATDVQNAAFGVGSLVREAAIRRQRSMLSKGAVLLMALVDGVPAGAGLATAPKDGLAQVAGIGVLERFRGRGIGRLVTARLSERVFAAGHRPFLETEADHKVDRVYGPLGYRVVGHSAGVSLT</sequence>
<dbReference type="Proteomes" id="UP001500416">
    <property type="component" value="Unassembled WGS sequence"/>
</dbReference>
<dbReference type="SUPFAM" id="SSF55729">
    <property type="entry name" value="Acyl-CoA N-acyltransferases (Nat)"/>
    <property type="match status" value="1"/>
</dbReference>
<keyword evidence="3" id="KW-1185">Reference proteome</keyword>
<evidence type="ECO:0000313" key="2">
    <source>
        <dbReference type="EMBL" id="GAA0258152.1"/>
    </source>
</evidence>
<protein>
    <recommendedName>
        <fullName evidence="1">N-acetyltransferase domain-containing protein</fullName>
    </recommendedName>
</protein>
<dbReference type="InterPro" id="IPR016181">
    <property type="entry name" value="Acyl_CoA_acyltransferase"/>
</dbReference>
<organism evidence="2 3">
    <name type="scientific">Saccharothrix mutabilis subsp. mutabilis</name>
    <dbReference type="NCBI Taxonomy" id="66855"/>
    <lineage>
        <taxon>Bacteria</taxon>
        <taxon>Bacillati</taxon>
        <taxon>Actinomycetota</taxon>
        <taxon>Actinomycetes</taxon>
        <taxon>Pseudonocardiales</taxon>
        <taxon>Pseudonocardiaceae</taxon>
        <taxon>Saccharothrix</taxon>
    </lineage>
</organism>
<accession>A0ABN0UQP6</accession>
<feature type="domain" description="N-acetyltransferase" evidence="1">
    <location>
        <begin position="112"/>
        <end position="246"/>
    </location>
</feature>